<evidence type="ECO:0000259" key="4">
    <source>
        <dbReference type="PROSITE" id="PS50893"/>
    </source>
</evidence>
<dbReference type="RefSeq" id="WP_094472628.1">
    <property type="nucleotide sequence ID" value="NZ_NOXT01000071.1"/>
</dbReference>
<dbReference type="OrthoDB" id="9808609at2"/>
<dbReference type="Pfam" id="PF00005">
    <property type="entry name" value="ABC_tran"/>
    <property type="match status" value="2"/>
</dbReference>
<dbReference type="InterPro" id="IPR032524">
    <property type="entry name" value="ABC_tran_C"/>
</dbReference>
<evidence type="ECO:0000313" key="6">
    <source>
        <dbReference type="Proteomes" id="UP000216991"/>
    </source>
</evidence>
<dbReference type="EMBL" id="NOXT01000071">
    <property type="protein sequence ID" value="OYQ34052.1"/>
    <property type="molecule type" value="Genomic_DNA"/>
</dbReference>
<dbReference type="InterPro" id="IPR003439">
    <property type="entry name" value="ABC_transporter-like_ATP-bd"/>
</dbReference>
<reference evidence="5 6" key="1">
    <citation type="submission" date="2017-07" db="EMBL/GenBank/DDBJ databases">
        <title>Sandarakinorhabdus cyanobacteriorum sp. nov., a novel bacterium isolated from cyanobacterial aggregates in a eutrophic lake.</title>
        <authorList>
            <person name="Cai H."/>
        </authorList>
    </citation>
    <scope>NUCLEOTIDE SEQUENCE [LARGE SCALE GENOMIC DNA]</scope>
    <source>
        <strain evidence="5 6">TH057</strain>
    </source>
</reference>
<keyword evidence="5" id="KW-0251">Elongation factor</keyword>
<dbReference type="Gene3D" id="1.10.287.380">
    <property type="entry name" value="Valyl-tRNA synthetase, C-terminal domain"/>
    <property type="match status" value="1"/>
</dbReference>
<dbReference type="InterPro" id="IPR037118">
    <property type="entry name" value="Val-tRNA_synth_C_sf"/>
</dbReference>
<dbReference type="Proteomes" id="UP000216991">
    <property type="component" value="Unassembled WGS sequence"/>
</dbReference>
<dbReference type="AlphaFoldDB" id="A0A255YXX3"/>
<gene>
    <name evidence="5" type="ORF">CHU93_02585</name>
</gene>
<dbReference type="PROSITE" id="PS50893">
    <property type="entry name" value="ABC_TRANSPORTER_2"/>
    <property type="match status" value="2"/>
</dbReference>
<dbReference type="Gene3D" id="3.40.50.300">
    <property type="entry name" value="P-loop containing nucleotide triphosphate hydrolases"/>
    <property type="match status" value="2"/>
</dbReference>
<protein>
    <submittedName>
        <fullName evidence="5">Elongation factor 3</fullName>
    </submittedName>
</protein>
<dbReference type="PROSITE" id="PS00211">
    <property type="entry name" value="ABC_TRANSPORTER_1"/>
    <property type="match status" value="1"/>
</dbReference>
<dbReference type="PANTHER" id="PTHR42855">
    <property type="entry name" value="ABC TRANSPORTER ATP-BINDING SUBUNIT"/>
    <property type="match status" value="1"/>
</dbReference>
<dbReference type="SMART" id="SM00382">
    <property type="entry name" value="AAA"/>
    <property type="match status" value="2"/>
</dbReference>
<organism evidence="5 6">
    <name type="scientific">Sandarakinorhabdus cyanobacteriorum</name>
    <dbReference type="NCBI Taxonomy" id="1981098"/>
    <lineage>
        <taxon>Bacteria</taxon>
        <taxon>Pseudomonadati</taxon>
        <taxon>Pseudomonadota</taxon>
        <taxon>Alphaproteobacteria</taxon>
        <taxon>Sphingomonadales</taxon>
        <taxon>Sphingosinicellaceae</taxon>
        <taxon>Sandarakinorhabdus</taxon>
    </lineage>
</organism>
<dbReference type="InterPro" id="IPR017871">
    <property type="entry name" value="ABC_transporter-like_CS"/>
</dbReference>
<dbReference type="CDD" id="cd03221">
    <property type="entry name" value="ABCF_EF-3"/>
    <property type="match status" value="2"/>
</dbReference>
<dbReference type="SUPFAM" id="SSF52540">
    <property type="entry name" value="P-loop containing nucleoside triphosphate hydrolases"/>
    <property type="match status" value="2"/>
</dbReference>
<evidence type="ECO:0000313" key="5">
    <source>
        <dbReference type="EMBL" id="OYQ34052.1"/>
    </source>
</evidence>
<accession>A0A255YXX3</accession>
<name>A0A255YXX3_9SPHN</name>
<evidence type="ECO:0000256" key="3">
    <source>
        <dbReference type="SAM" id="MobiDB-lite"/>
    </source>
</evidence>
<evidence type="ECO:0000256" key="1">
    <source>
        <dbReference type="ARBA" id="ARBA00022741"/>
    </source>
</evidence>
<dbReference type="GO" id="GO:0003746">
    <property type="term" value="F:translation elongation factor activity"/>
    <property type="evidence" value="ECO:0007669"/>
    <property type="project" value="UniProtKB-KW"/>
</dbReference>
<dbReference type="Pfam" id="PF16326">
    <property type="entry name" value="ABC_tran_CTD"/>
    <property type="match status" value="1"/>
</dbReference>
<keyword evidence="6" id="KW-1185">Reference proteome</keyword>
<dbReference type="GO" id="GO:0016887">
    <property type="term" value="F:ATP hydrolysis activity"/>
    <property type="evidence" value="ECO:0007669"/>
    <property type="project" value="InterPro"/>
</dbReference>
<keyword evidence="2" id="KW-0067">ATP-binding</keyword>
<keyword evidence="1" id="KW-0547">Nucleotide-binding</keyword>
<dbReference type="InterPro" id="IPR003593">
    <property type="entry name" value="AAA+_ATPase"/>
</dbReference>
<proteinExistence type="predicted"/>
<dbReference type="GO" id="GO:0005524">
    <property type="term" value="F:ATP binding"/>
    <property type="evidence" value="ECO:0007669"/>
    <property type="project" value="UniProtKB-KW"/>
</dbReference>
<dbReference type="InterPro" id="IPR051309">
    <property type="entry name" value="ABCF_ATPase"/>
</dbReference>
<feature type="domain" description="ABC transporter" evidence="4">
    <location>
        <begin position="6"/>
        <end position="213"/>
    </location>
</feature>
<evidence type="ECO:0000256" key="2">
    <source>
        <dbReference type="ARBA" id="ARBA00022840"/>
    </source>
</evidence>
<sequence>MPEPILTLESVGLKNGAGWLFDGLSLTIDARDRLALIGRNGAGKSTLQKIIDGTIEADAGRRATASGLRIGRLEQDPPMAAFATLGDYALAGGAADHEVAALADQLGIDLARPATTASGGERRRAALVRVLAEAPDLLLLDEPTNHLDIAAIEWLESWLERSRCALVVISHDRAFLTSLTKNCLWLDRGTLRRAEVGFGGFDAWADAVAAEEERTAQRLDTKLRAEEHWLQRGVTARRKRNMGRLAKLMELRETRRSLDRGPTSARITTESSDPGSKILIDARGISLAFGPRAIVHDLSLRVRKGDRIGIIGPNGAGKSTLIKLLLGKLAPDSGEIRRSANLAPTIIDQHRQRLKGRTVREVLADGGEWLEVNGAKKHVAGYLKEYLFDAGILDAAAETLSGGEQSRLLLAREFATPSTLMVLDEPTNDLDMETLDLIEEVIGDYDGTVLLVSHDRAFLDRVVTMIVALDGNGKAEISVGGWSDWAARQQAATSAPKPKATPTPTPAPKKASKLSYKDARELADLPTRIEALNKDIATREAALADPDLYTKNPARFASLTAELDRLRETLETAELRWLELAELEEQLAG</sequence>
<dbReference type="PANTHER" id="PTHR42855:SF1">
    <property type="entry name" value="ABC TRANSPORTER DOMAIN-CONTAINING PROTEIN"/>
    <property type="match status" value="1"/>
</dbReference>
<keyword evidence="5" id="KW-0648">Protein biosynthesis</keyword>
<feature type="region of interest" description="Disordered" evidence="3">
    <location>
        <begin position="490"/>
        <end position="515"/>
    </location>
</feature>
<feature type="domain" description="ABC transporter" evidence="4">
    <location>
        <begin position="280"/>
        <end position="495"/>
    </location>
</feature>
<dbReference type="InterPro" id="IPR027417">
    <property type="entry name" value="P-loop_NTPase"/>
</dbReference>
<comment type="caution">
    <text evidence="5">The sequence shown here is derived from an EMBL/GenBank/DDBJ whole genome shotgun (WGS) entry which is preliminary data.</text>
</comment>
<dbReference type="GO" id="GO:0003677">
    <property type="term" value="F:DNA binding"/>
    <property type="evidence" value="ECO:0007669"/>
    <property type="project" value="InterPro"/>
</dbReference>